<dbReference type="InterPro" id="IPR006683">
    <property type="entry name" value="Thioestr_dom"/>
</dbReference>
<dbReference type="CDD" id="cd03443">
    <property type="entry name" value="PaaI_thioesterase"/>
    <property type="match status" value="1"/>
</dbReference>
<dbReference type="GO" id="GO:0061522">
    <property type="term" value="F:1,4-dihydroxy-2-naphthoyl-CoA thioesterase activity"/>
    <property type="evidence" value="ECO:0007669"/>
    <property type="project" value="TreeGrafter"/>
</dbReference>
<dbReference type="Proteomes" id="UP000199008">
    <property type="component" value="Unassembled WGS sequence"/>
</dbReference>
<dbReference type="PANTHER" id="PTHR43240:SF5">
    <property type="entry name" value="1,4-DIHYDROXY-2-NAPHTHOYL-COA THIOESTERASE 1"/>
    <property type="match status" value="1"/>
</dbReference>
<sequence>MTHNEPSNLLEFLDIKVVSESNGHMVMSMPITKKVHQTKGFIHGGANVVLAETAASVGASRLIGEDEITFGMEINANHLRTVSGGLIYATATMRHKGKSTQVWEIDITDENDNLTCVSRCTMAVKKKR</sequence>
<name>A0A1G9IG06_9BACL</name>
<dbReference type="PANTHER" id="PTHR43240">
    <property type="entry name" value="1,4-DIHYDROXY-2-NAPHTHOYL-COA THIOESTERASE 1"/>
    <property type="match status" value="1"/>
</dbReference>
<feature type="domain" description="Thioesterase" evidence="3">
    <location>
        <begin position="40"/>
        <end position="116"/>
    </location>
</feature>
<organism evidence="4 5">
    <name type="scientific">Lacicoccus qingdaonensis</name>
    <dbReference type="NCBI Taxonomy" id="576118"/>
    <lineage>
        <taxon>Bacteria</taxon>
        <taxon>Bacillati</taxon>
        <taxon>Bacillota</taxon>
        <taxon>Bacilli</taxon>
        <taxon>Bacillales</taxon>
        <taxon>Salinicoccaceae</taxon>
        <taxon>Lacicoccus</taxon>
    </lineage>
</organism>
<evidence type="ECO:0000256" key="2">
    <source>
        <dbReference type="ARBA" id="ARBA00022801"/>
    </source>
</evidence>
<gene>
    <name evidence="4" type="ORF">SAMN05216216_13317</name>
</gene>
<dbReference type="Pfam" id="PF03061">
    <property type="entry name" value="4HBT"/>
    <property type="match status" value="1"/>
</dbReference>
<protein>
    <submittedName>
        <fullName evidence="4">Uncharacterized domain 1-containing protein</fullName>
    </submittedName>
</protein>
<comment type="similarity">
    <text evidence="1">Belongs to the thioesterase PaaI family.</text>
</comment>
<evidence type="ECO:0000313" key="5">
    <source>
        <dbReference type="Proteomes" id="UP000199008"/>
    </source>
</evidence>
<evidence type="ECO:0000256" key="1">
    <source>
        <dbReference type="ARBA" id="ARBA00008324"/>
    </source>
</evidence>
<evidence type="ECO:0000259" key="3">
    <source>
        <dbReference type="Pfam" id="PF03061"/>
    </source>
</evidence>
<dbReference type="SUPFAM" id="SSF54637">
    <property type="entry name" value="Thioesterase/thiol ester dehydrase-isomerase"/>
    <property type="match status" value="1"/>
</dbReference>
<keyword evidence="2" id="KW-0378">Hydrolase</keyword>
<dbReference type="OrthoDB" id="9798208at2"/>
<proteinExistence type="inferred from homology"/>
<dbReference type="RefSeq" id="WP_092987952.1">
    <property type="nucleotide sequence ID" value="NZ_FNFY01000033.1"/>
</dbReference>
<dbReference type="GO" id="GO:0005829">
    <property type="term" value="C:cytosol"/>
    <property type="evidence" value="ECO:0007669"/>
    <property type="project" value="TreeGrafter"/>
</dbReference>
<dbReference type="InterPro" id="IPR029069">
    <property type="entry name" value="HotDog_dom_sf"/>
</dbReference>
<dbReference type="InterPro" id="IPR003736">
    <property type="entry name" value="PAAI_dom"/>
</dbReference>
<dbReference type="EMBL" id="FNFY01000033">
    <property type="protein sequence ID" value="SDL24190.1"/>
    <property type="molecule type" value="Genomic_DNA"/>
</dbReference>
<keyword evidence="5" id="KW-1185">Reference proteome</keyword>
<reference evidence="5" key="1">
    <citation type="submission" date="2016-10" db="EMBL/GenBank/DDBJ databases">
        <authorList>
            <person name="Varghese N."/>
            <person name="Submissions S."/>
        </authorList>
    </citation>
    <scope>NUCLEOTIDE SEQUENCE [LARGE SCALE GENOMIC DNA]</scope>
    <source>
        <strain evidence="5">CGMCC 1.8895</strain>
    </source>
</reference>
<dbReference type="Gene3D" id="3.10.129.10">
    <property type="entry name" value="Hotdog Thioesterase"/>
    <property type="match status" value="1"/>
</dbReference>
<evidence type="ECO:0000313" key="4">
    <source>
        <dbReference type="EMBL" id="SDL24190.1"/>
    </source>
</evidence>
<dbReference type="STRING" id="576118.SAMN05216216_13317"/>
<accession>A0A1G9IG06</accession>
<dbReference type="NCBIfam" id="TIGR00369">
    <property type="entry name" value="unchar_dom_1"/>
    <property type="match status" value="1"/>
</dbReference>
<dbReference type="AlphaFoldDB" id="A0A1G9IG06"/>